<organism evidence="2">
    <name type="scientific">Rhizophora mucronata</name>
    <name type="common">Asiatic mangrove</name>
    <dbReference type="NCBI Taxonomy" id="61149"/>
    <lineage>
        <taxon>Eukaryota</taxon>
        <taxon>Viridiplantae</taxon>
        <taxon>Streptophyta</taxon>
        <taxon>Embryophyta</taxon>
        <taxon>Tracheophyta</taxon>
        <taxon>Spermatophyta</taxon>
        <taxon>Magnoliopsida</taxon>
        <taxon>eudicotyledons</taxon>
        <taxon>Gunneridae</taxon>
        <taxon>Pentapetalae</taxon>
        <taxon>rosids</taxon>
        <taxon>fabids</taxon>
        <taxon>Malpighiales</taxon>
        <taxon>Rhizophoraceae</taxon>
        <taxon>Rhizophora</taxon>
    </lineage>
</organism>
<keyword evidence="1" id="KW-1133">Transmembrane helix</keyword>
<reference evidence="2" key="1">
    <citation type="submission" date="2018-02" db="EMBL/GenBank/DDBJ databases">
        <title>Rhizophora mucronata_Transcriptome.</title>
        <authorList>
            <person name="Meera S.P."/>
            <person name="Sreeshan A."/>
            <person name="Augustine A."/>
        </authorList>
    </citation>
    <scope>NUCLEOTIDE SEQUENCE</scope>
    <source>
        <tissue evidence="2">Leaf</tissue>
    </source>
</reference>
<evidence type="ECO:0000313" key="2">
    <source>
        <dbReference type="EMBL" id="MBW85299.1"/>
    </source>
</evidence>
<dbReference type="EMBL" id="GGEC01004816">
    <property type="protein sequence ID" value="MBW85299.1"/>
    <property type="molecule type" value="Transcribed_RNA"/>
</dbReference>
<keyword evidence="1" id="KW-0472">Membrane</keyword>
<proteinExistence type="predicted"/>
<protein>
    <submittedName>
        <fullName evidence="2">Uncharacterized protein</fullName>
    </submittedName>
</protein>
<keyword evidence="1" id="KW-0812">Transmembrane</keyword>
<evidence type="ECO:0000256" key="1">
    <source>
        <dbReference type="SAM" id="Phobius"/>
    </source>
</evidence>
<feature type="transmembrane region" description="Helical" evidence="1">
    <location>
        <begin position="27"/>
        <end position="46"/>
    </location>
</feature>
<accession>A0A2P2IVQ9</accession>
<sequence>MIFPFPNPSKCASKPFRLLSKTKMSSLSLPANLSAVCTVFGILCFLHNLSILQRCLVPANCELLHNTK</sequence>
<dbReference type="AlphaFoldDB" id="A0A2P2IVQ9"/>
<name>A0A2P2IVQ9_RHIMU</name>